<dbReference type="GO" id="GO:0005886">
    <property type="term" value="C:plasma membrane"/>
    <property type="evidence" value="ECO:0007669"/>
    <property type="project" value="UniProtKB-SubCell"/>
</dbReference>
<keyword evidence="7" id="KW-0139">CF(1)</keyword>
<evidence type="ECO:0000313" key="8">
    <source>
        <dbReference type="EMBL" id="OUP58341.1"/>
    </source>
</evidence>
<dbReference type="HAMAP" id="MF_01416">
    <property type="entry name" value="ATP_synth_delta_bact"/>
    <property type="match status" value="1"/>
</dbReference>
<evidence type="ECO:0000256" key="5">
    <source>
        <dbReference type="ARBA" id="ARBA00023136"/>
    </source>
</evidence>
<dbReference type="GO" id="GO:0046933">
    <property type="term" value="F:proton-transporting ATP synthase activity, rotational mechanism"/>
    <property type="evidence" value="ECO:0007669"/>
    <property type="project" value="UniProtKB-UniRule"/>
</dbReference>
<dbReference type="PANTHER" id="PTHR11910">
    <property type="entry name" value="ATP SYNTHASE DELTA CHAIN"/>
    <property type="match status" value="1"/>
</dbReference>
<dbReference type="GO" id="GO:0045259">
    <property type="term" value="C:proton-transporting ATP synthase complex"/>
    <property type="evidence" value="ECO:0007669"/>
    <property type="project" value="UniProtKB-KW"/>
</dbReference>
<sequence length="176" mass="20229">MVETWTPYAQAIFEIARDTGKEEKYMSDLESLSSIWQQEKDFVLALSHPKITKATKKTWLLNLFEDRLDATMMQTLLVFNEHDVIANLPQIYQAYLMCYRDAHDIEIIKVESASELDAKQKSSLKQMLETKLNKTVELDIAIKPELIAGMKVCTRDMVLDNTVLSRLEAIKEKISG</sequence>
<accession>A0A1Y3VQ96</accession>
<comment type="caution">
    <text evidence="8">The sequence shown here is derived from an EMBL/GenBank/DDBJ whole genome shotgun (WGS) entry which is preliminary data.</text>
</comment>
<comment type="similarity">
    <text evidence="7">Belongs to the ATPase delta chain family.</text>
</comment>
<dbReference type="RefSeq" id="WP_087158949.1">
    <property type="nucleotide sequence ID" value="NZ_JAQLXC010000006.1"/>
</dbReference>
<dbReference type="EMBL" id="NFKM01000017">
    <property type="protein sequence ID" value="OUP58341.1"/>
    <property type="molecule type" value="Genomic_DNA"/>
</dbReference>
<comment type="function">
    <text evidence="7">F(1)F(0) ATP synthase produces ATP from ADP in the presence of a proton or sodium gradient. F-type ATPases consist of two structural domains, F(1) containing the extramembraneous catalytic core and F(0) containing the membrane proton channel, linked together by a central stalk and a peripheral stalk. During catalysis, ATP synthesis in the catalytic domain of F(1) is coupled via a rotary mechanism of the central stalk subunits to proton translocation.</text>
</comment>
<protein>
    <recommendedName>
        <fullName evidence="7">ATP synthase subunit delta</fullName>
    </recommendedName>
    <alternativeName>
        <fullName evidence="7">ATP synthase F(1) sector subunit delta</fullName>
    </alternativeName>
    <alternativeName>
        <fullName evidence="7">F-type ATPase subunit delta</fullName>
        <shortName evidence="7">F-ATPase subunit delta</shortName>
    </alternativeName>
</protein>
<evidence type="ECO:0000313" key="9">
    <source>
        <dbReference type="Proteomes" id="UP000195447"/>
    </source>
</evidence>
<evidence type="ECO:0000256" key="7">
    <source>
        <dbReference type="HAMAP-Rule" id="MF_01416"/>
    </source>
</evidence>
<keyword evidence="4 7" id="KW-0406">Ion transport</keyword>
<dbReference type="InterPro" id="IPR026015">
    <property type="entry name" value="ATP_synth_OSCP/delta_N_sf"/>
</dbReference>
<reference evidence="9" key="1">
    <citation type="submission" date="2017-04" db="EMBL/GenBank/DDBJ databases">
        <title>Function of individual gut microbiota members based on whole genome sequencing of pure cultures obtained from chicken caecum.</title>
        <authorList>
            <person name="Medvecky M."/>
            <person name="Cejkova D."/>
            <person name="Polansky O."/>
            <person name="Karasova D."/>
            <person name="Kubasova T."/>
            <person name="Cizek A."/>
            <person name="Rychlik I."/>
        </authorList>
    </citation>
    <scope>NUCLEOTIDE SEQUENCE [LARGE SCALE GENOMIC DNA]</scope>
    <source>
        <strain evidence="9">An178</strain>
    </source>
</reference>
<dbReference type="Pfam" id="PF00213">
    <property type="entry name" value="OSCP"/>
    <property type="match status" value="1"/>
</dbReference>
<dbReference type="InterPro" id="IPR000711">
    <property type="entry name" value="ATPase_OSCP/dsu"/>
</dbReference>
<evidence type="ECO:0000256" key="3">
    <source>
        <dbReference type="ARBA" id="ARBA00022781"/>
    </source>
</evidence>
<proteinExistence type="inferred from homology"/>
<name>A0A1Y3VQ96_9FIRM</name>
<dbReference type="Proteomes" id="UP000195447">
    <property type="component" value="Unassembled WGS sequence"/>
</dbReference>
<keyword evidence="6 7" id="KW-0066">ATP synthesis</keyword>
<keyword evidence="7" id="KW-1003">Cell membrane</keyword>
<comment type="subcellular location">
    <subcellularLocation>
        <location evidence="7">Cell membrane</location>
        <topology evidence="7">Peripheral membrane protein</topology>
    </subcellularLocation>
    <subcellularLocation>
        <location evidence="1">Membrane</location>
    </subcellularLocation>
</comment>
<evidence type="ECO:0000256" key="6">
    <source>
        <dbReference type="ARBA" id="ARBA00023310"/>
    </source>
</evidence>
<keyword evidence="2 7" id="KW-0813">Transport</keyword>
<dbReference type="GeneID" id="79876582"/>
<keyword evidence="3 7" id="KW-0375">Hydrogen ion transport</keyword>
<evidence type="ECO:0000256" key="2">
    <source>
        <dbReference type="ARBA" id="ARBA00022448"/>
    </source>
</evidence>
<keyword evidence="5 7" id="KW-0472">Membrane</keyword>
<evidence type="ECO:0000256" key="1">
    <source>
        <dbReference type="ARBA" id="ARBA00004370"/>
    </source>
</evidence>
<keyword evidence="9" id="KW-1185">Reference proteome</keyword>
<dbReference type="Gene3D" id="1.10.520.20">
    <property type="entry name" value="N-terminal domain of the delta subunit of the F1F0-ATP synthase"/>
    <property type="match status" value="1"/>
</dbReference>
<gene>
    <name evidence="7" type="primary">atpH</name>
    <name evidence="8" type="ORF">B5F14_08105</name>
</gene>
<dbReference type="AlphaFoldDB" id="A0A1Y3VQ96"/>
<dbReference type="SUPFAM" id="SSF47928">
    <property type="entry name" value="N-terminal domain of the delta subunit of the F1F0-ATP synthase"/>
    <property type="match status" value="1"/>
</dbReference>
<dbReference type="NCBIfam" id="TIGR01145">
    <property type="entry name" value="ATP_synt_delta"/>
    <property type="match status" value="1"/>
</dbReference>
<evidence type="ECO:0000256" key="4">
    <source>
        <dbReference type="ARBA" id="ARBA00023065"/>
    </source>
</evidence>
<comment type="function">
    <text evidence="7">This protein is part of the stalk that links CF(0) to CF(1). It either transmits conformational changes from CF(0) to CF(1) or is implicated in proton conduction.</text>
</comment>
<dbReference type="PRINTS" id="PR00125">
    <property type="entry name" value="ATPASEDELTA"/>
</dbReference>
<organism evidence="8 9">
    <name type="scientific">Faecalitalea cylindroides</name>
    <dbReference type="NCBI Taxonomy" id="39483"/>
    <lineage>
        <taxon>Bacteria</taxon>
        <taxon>Bacillati</taxon>
        <taxon>Bacillota</taxon>
        <taxon>Erysipelotrichia</taxon>
        <taxon>Erysipelotrichales</taxon>
        <taxon>Erysipelotrichaceae</taxon>
        <taxon>Faecalitalea</taxon>
    </lineage>
</organism>